<evidence type="ECO:0000259" key="9">
    <source>
        <dbReference type="PROSITE" id="PS51161"/>
    </source>
</evidence>
<reference evidence="10 11" key="1">
    <citation type="submission" date="2019-10" db="EMBL/GenBank/DDBJ databases">
        <title>Alkaliphilus serpentinus sp. nov. and Alkaliphilus pronyensis sp. nov., two novel anaerobic alkaliphilic species isolated from the serpentinized-hosted hydrothermal field of the Prony Bay (New Caledonia).</title>
        <authorList>
            <person name="Postec A."/>
        </authorList>
    </citation>
    <scope>NUCLEOTIDE SEQUENCE [LARGE SCALE GENOMIC DNA]</scope>
    <source>
        <strain evidence="10 11">LacV</strain>
    </source>
</reference>
<keyword evidence="8" id="KW-0863">Zinc-finger</keyword>
<name>A0A6I0F914_9FIRM</name>
<gene>
    <name evidence="8 10" type="primary">nrdR</name>
    <name evidence="10" type="ORF">F8154_01395</name>
</gene>
<proteinExistence type="inferred from homology"/>
<dbReference type="GO" id="GO:0008270">
    <property type="term" value="F:zinc ion binding"/>
    <property type="evidence" value="ECO:0007669"/>
    <property type="project" value="UniProtKB-UniRule"/>
</dbReference>
<keyword evidence="11" id="KW-1185">Reference proteome</keyword>
<comment type="similarity">
    <text evidence="8">Belongs to the NrdR family.</text>
</comment>
<evidence type="ECO:0000256" key="3">
    <source>
        <dbReference type="ARBA" id="ARBA00022833"/>
    </source>
</evidence>
<organism evidence="10 11">
    <name type="scientific">Alkaliphilus pronyensis</name>
    <dbReference type="NCBI Taxonomy" id="1482732"/>
    <lineage>
        <taxon>Bacteria</taxon>
        <taxon>Bacillati</taxon>
        <taxon>Bacillota</taxon>
        <taxon>Clostridia</taxon>
        <taxon>Peptostreptococcales</taxon>
        <taxon>Natronincolaceae</taxon>
        <taxon>Alkaliphilus</taxon>
    </lineage>
</organism>
<keyword evidence="3 8" id="KW-0862">Zinc</keyword>
<dbReference type="GO" id="GO:0003677">
    <property type="term" value="F:DNA binding"/>
    <property type="evidence" value="ECO:0007669"/>
    <property type="project" value="UniProtKB-KW"/>
</dbReference>
<dbReference type="Pfam" id="PF03477">
    <property type="entry name" value="ATP-cone"/>
    <property type="match status" value="1"/>
</dbReference>
<dbReference type="EMBL" id="WBZC01000004">
    <property type="protein sequence ID" value="KAB3538575.1"/>
    <property type="molecule type" value="Genomic_DNA"/>
</dbReference>
<evidence type="ECO:0000313" key="10">
    <source>
        <dbReference type="EMBL" id="KAB3538575.1"/>
    </source>
</evidence>
<dbReference type="PANTHER" id="PTHR30455">
    <property type="entry name" value="TRANSCRIPTIONAL REPRESSOR NRDR"/>
    <property type="match status" value="1"/>
</dbReference>
<sequence length="152" mass="17767">MNCPFCAFHDSKVVDSRPTEEGQAIRRRRECISCGKRFTTYEKVEEIPLIIVKKGGNREAFNRNKILNGIIRACEKRPISINQIDSVVEEIEKQLHNSMEKEVTTELIGQLVMDKLKELDEVAYVRFASVYREFKDINTFMDELRKLLKEKP</sequence>
<evidence type="ECO:0000256" key="1">
    <source>
        <dbReference type="ARBA" id="ARBA00022491"/>
    </source>
</evidence>
<keyword evidence="8" id="KW-0479">Metal-binding</keyword>
<keyword evidence="1 8" id="KW-0678">Repressor</keyword>
<dbReference type="AlphaFoldDB" id="A0A6I0F914"/>
<dbReference type="GO" id="GO:0005524">
    <property type="term" value="F:ATP binding"/>
    <property type="evidence" value="ECO:0007669"/>
    <property type="project" value="UniProtKB-UniRule"/>
</dbReference>
<dbReference type="Pfam" id="PF22811">
    <property type="entry name" value="Zn_ribbon_NrdR"/>
    <property type="match status" value="1"/>
</dbReference>
<evidence type="ECO:0000313" key="11">
    <source>
        <dbReference type="Proteomes" id="UP000432715"/>
    </source>
</evidence>
<dbReference type="Proteomes" id="UP000432715">
    <property type="component" value="Unassembled WGS sequence"/>
</dbReference>
<keyword evidence="7 8" id="KW-0804">Transcription</keyword>
<protein>
    <recommendedName>
        <fullName evidence="8">Transcriptional repressor NrdR</fullName>
    </recommendedName>
</protein>
<evidence type="ECO:0000256" key="2">
    <source>
        <dbReference type="ARBA" id="ARBA00022741"/>
    </source>
</evidence>
<dbReference type="RefSeq" id="WP_151859802.1">
    <property type="nucleotide sequence ID" value="NZ_WBZC01000004.1"/>
</dbReference>
<evidence type="ECO:0000256" key="7">
    <source>
        <dbReference type="ARBA" id="ARBA00023163"/>
    </source>
</evidence>
<keyword evidence="4 8" id="KW-0067">ATP-binding</keyword>
<dbReference type="NCBIfam" id="TIGR00244">
    <property type="entry name" value="transcriptional regulator NrdR"/>
    <property type="match status" value="1"/>
</dbReference>
<evidence type="ECO:0000256" key="8">
    <source>
        <dbReference type="HAMAP-Rule" id="MF_00440"/>
    </source>
</evidence>
<feature type="zinc finger region" evidence="8">
    <location>
        <begin position="3"/>
        <end position="34"/>
    </location>
</feature>
<comment type="caution">
    <text evidence="10">The sequence shown here is derived from an EMBL/GenBank/DDBJ whole genome shotgun (WGS) entry which is preliminary data.</text>
</comment>
<keyword evidence="6 8" id="KW-0238">DNA-binding</keyword>
<dbReference type="PROSITE" id="PS51161">
    <property type="entry name" value="ATP_CONE"/>
    <property type="match status" value="1"/>
</dbReference>
<dbReference type="InterPro" id="IPR005144">
    <property type="entry name" value="ATP-cone_dom"/>
</dbReference>
<keyword evidence="2 8" id="KW-0547">Nucleotide-binding</keyword>
<evidence type="ECO:0000256" key="4">
    <source>
        <dbReference type="ARBA" id="ARBA00022840"/>
    </source>
</evidence>
<dbReference type="InterPro" id="IPR055173">
    <property type="entry name" value="NrdR-like_N"/>
</dbReference>
<accession>A0A6I0F914</accession>
<feature type="domain" description="ATP-cone" evidence="9">
    <location>
        <begin position="49"/>
        <end position="139"/>
    </location>
</feature>
<keyword evidence="5 8" id="KW-0805">Transcription regulation</keyword>
<evidence type="ECO:0000256" key="6">
    <source>
        <dbReference type="ARBA" id="ARBA00023125"/>
    </source>
</evidence>
<comment type="function">
    <text evidence="8">Negatively regulates transcription of bacterial ribonucleotide reductase nrd genes and operons by binding to NrdR-boxes.</text>
</comment>
<dbReference type="PANTHER" id="PTHR30455:SF2">
    <property type="entry name" value="TRANSCRIPTIONAL REPRESSOR NRDR"/>
    <property type="match status" value="1"/>
</dbReference>
<comment type="cofactor">
    <cofactor evidence="8">
        <name>Zn(2+)</name>
        <dbReference type="ChEBI" id="CHEBI:29105"/>
    </cofactor>
    <text evidence="8">Binds 1 zinc ion.</text>
</comment>
<dbReference type="GO" id="GO:0045892">
    <property type="term" value="P:negative regulation of DNA-templated transcription"/>
    <property type="evidence" value="ECO:0007669"/>
    <property type="project" value="UniProtKB-UniRule"/>
</dbReference>
<dbReference type="OrthoDB" id="9807461at2"/>
<dbReference type="HAMAP" id="MF_00440">
    <property type="entry name" value="NrdR"/>
    <property type="match status" value="1"/>
</dbReference>
<dbReference type="InterPro" id="IPR003796">
    <property type="entry name" value="RNR_NrdR-like"/>
</dbReference>
<evidence type="ECO:0000256" key="5">
    <source>
        <dbReference type="ARBA" id="ARBA00023015"/>
    </source>
</evidence>